<comment type="caution">
    <text evidence="3">The sequence shown here is derived from an EMBL/GenBank/DDBJ whole genome shotgun (WGS) entry which is preliminary data.</text>
</comment>
<dbReference type="InterPro" id="IPR007461">
    <property type="entry name" value="Ysc84_actin-binding"/>
</dbReference>
<dbReference type="EMBL" id="JXXZ01000006">
    <property type="protein sequence ID" value="KJZ00425.1"/>
    <property type="molecule type" value="Genomic_DNA"/>
</dbReference>
<accession>A0A0F4PJV3</accession>
<dbReference type="GeneID" id="58228224"/>
<evidence type="ECO:0000259" key="2">
    <source>
        <dbReference type="Pfam" id="PF04366"/>
    </source>
</evidence>
<evidence type="ECO:0000313" key="4">
    <source>
        <dbReference type="Proteomes" id="UP000033664"/>
    </source>
</evidence>
<gene>
    <name evidence="3" type="ORF">TW72_06970</name>
</gene>
<dbReference type="Pfam" id="PF04366">
    <property type="entry name" value="Ysc84"/>
    <property type="match status" value="1"/>
</dbReference>
<dbReference type="eggNOG" id="COG2930">
    <property type="taxonomic scope" value="Bacteria"/>
</dbReference>
<dbReference type="OrthoDB" id="117166at2"/>
<protein>
    <submittedName>
        <fullName evidence="3">Lipoprotein</fullName>
    </submittedName>
</protein>
<organism evidence="3 4">
    <name type="scientific">Pseudoalteromonas ruthenica</name>
    <dbReference type="NCBI Taxonomy" id="151081"/>
    <lineage>
        <taxon>Bacteria</taxon>
        <taxon>Pseudomonadati</taxon>
        <taxon>Pseudomonadota</taxon>
        <taxon>Gammaproteobacteria</taxon>
        <taxon>Alteromonadales</taxon>
        <taxon>Pseudoalteromonadaceae</taxon>
        <taxon>Pseudoalteromonas</taxon>
    </lineage>
</organism>
<dbReference type="AlphaFoldDB" id="A0A0F4PJV3"/>
<dbReference type="RefSeq" id="WP_045980009.1">
    <property type="nucleotide sequence ID" value="NZ_JXXY01000015.1"/>
</dbReference>
<dbReference type="PATRIC" id="fig|151081.8.peg.2851"/>
<keyword evidence="4" id="KW-1185">Reference proteome</keyword>
<feature type="chain" id="PRO_5002474668" evidence="1">
    <location>
        <begin position="19"/>
        <end position="189"/>
    </location>
</feature>
<proteinExistence type="predicted"/>
<evidence type="ECO:0000313" key="3">
    <source>
        <dbReference type="EMBL" id="KJZ00425.1"/>
    </source>
</evidence>
<feature type="signal peptide" evidence="1">
    <location>
        <begin position="1"/>
        <end position="18"/>
    </location>
</feature>
<dbReference type="Proteomes" id="UP000033664">
    <property type="component" value="Unassembled WGS sequence"/>
</dbReference>
<keyword evidence="1" id="KW-0732">Signal</keyword>
<evidence type="ECO:0000256" key="1">
    <source>
        <dbReference type="SAM" id="SignalP"/>
    </source>
</evidence>
<reference evidence="3 4" key="1">
    <citation type="journal article" date="2015" name="BMC Genomics">
        <title>Genome mining reveals unlocked bioactive potential of marine Gram-negative bacteria.</title>
        <authorList>
            <person name="Machado H."/>
            <person name="Sonnenschein E.C."/>
            <person name="Melchiorsen J."/>
            <person name="Gram L."/>
        </authorList>
    </citation>
    <scope>NUCLEOTIDE SEQUENCE [LARGE SCALE GENOMIC DNA]</scope>
    <source>
        <strain evidence="3 4">S3137</strain>
    </source>
</reference>
<feature type="domain" description="Ysc84 actin-binding" evidence="2">
    <location>
        <begin position="101"/>
        <end position="189"/>
    </location>
</feature>
<dbReference type="PROSITE" id="PS51257">
    <property type="entry name" value="PROKAR_LIPOPROTEIN"/>
    <property type="match status" value="1"/>
</dbReference>
<sequence>MKLSKSVLTYSFIFTLFAVLTGCASTGTPAQKRQVVQDMRSDTLNRLYDQKPDVRNQLTSAAGYAVFDNANVNVIFASFGGGYGVTKNNRTGEWTYMKMGEAGLGLGLGVKDFNVVMVFHTEDALNYFIKNGWAFGGNADAAAKHKTEGGAVAAEAQVGDVTIYSMTETGLALQAVLKGTKFWKDDELN</sequence>
<name>A0A0F4PJV3_9GAMM</name>
<keyword evidence="3" id="KW-0449">Lipoprotein</keyword>